<proteinExistence type="predicted"/>
<dbReference type="EMBL" id="JAHLFE010000055">
    <property type="protein sequence ID" value="MBU3843801.1"/>
    <property type="molecule type" value="Genomic_DNA"/>
</dbReference>
<accession>A0A948TF16</accession>
<sequence length="305" mass="34401">QLLQHRKSALHALMQRLEQNMQWHLQQSFENISNQEKLLLQHAFSDLINAANQRWFNSMRSLEHFTSRLDRYEQRLSAAVHSLQNVKALETAAQRLAQLQQRLLLGYATLQNMVHTASTICSNLEQRLQEAMSQHLARAQRAWQQNYQALQLNYEQHLQPQLRQMQTKETLLYSKLLQLNPFYQLDHGWSLTTIDGKHSVAAADLSEGSEIITLLKGAEVHSTVTQIIPKEHVAREESVAVATTSGDEGGDDKAAAPPALKQGCSCAAFGVTNLEVMSKVDVLSTKRLVTPKYEPKTADRTTPAT</sequence>
<name>A0A948TF16_9GAMM</name>
<evidence type="ECO:0008006" key="3">
    <source>
        <dbReference type="Google" id="ProtNLM"/>
    </source>
</evidence>
<evidence type="ECO:0000313" key="1">
    <source>
        <dbReference type="EMBL" id="MBU3843801.1"/>
    </source>
</evidence>
<reference evidence="1" key="2">
    <citation type="submission" date="2021-04" db="EMBL/GenBank/DDBJ databases">
        <authorList>
            <person name="Gilroy R."/>
        </authorList>
    </citation>
    <scope>NUCLEOTIDE SEQUENCE</scope>
    <source>
        <strain evidence="1">378</strain>
    </source>
</reference>
<feature type="non-terminal residue" evidence="1">
    <location>
        <position position="1"/>
    </location>
</feature>
<comment type="caution">
    <text evidence="1">The sequence shown here is derived from an EMBL/GenBank/DDBJ whole genome shotgun (WGS) entry which is preliminary data.</text>
</comment>
<reference evidence="1" key="1">
    <citation type="journal article" date="2021" name="PeerJ">
        <title>Extensive microbial diversity within the chicken gut microbiome revealed by metagenomics and culture.</title>
        <authorList>
            <person name="Gilroy R."/>
            <person name="Ravi A."/>
            <person name="Getino M."/>
            <person name="Pursley I."/>
            <person name="Horton D.L."/>
            <person name="Alikhan N.F."/>
            <person name="Baker D."/>
            <person name="Gharbi K."/>
            <person name="Hall N."/>
            <person name="Watson M."/>
            <person name="Adriaenssens E.M."/>
            <person name="Foster-Nyarko E."/>
            <person name="Jarju S."/>
            <person name="Secka A."/>
            <person name="Antonio M."/>
            <person name="Oren A."/>
            <person name="Chaudhuri R.R."/>
            <person name="La Ragione R."/>
            <person name="Hildebrand F."/>
            <person name="Pallen M.J."/>
        </authorList>
    </citation>
    <scope>NUCLEOTIDE SEQUENCE</scope>
    <source>
        <strain evidence="1">378</strain>
    </source>
</reference>
<organism evidence="1 2">
    <name type="scientific">Candidatus Anaerobiospirillum pullicola</name>
    <dbReference type="NCBI Taxonomy" id="2838451"/>
    <lineage>
        <taxon>Bacteria</taxon>
        <taxon>Pseudomonadati</taxon>
        <taxon>Pseudomonadota</taxon>
        <taxon>Gammaproteobacteria</taxon>
        <taxon>Aeromonadales</taxon>
        <taxon>Succinivibrionaceae</taxon>
        <taxon>Anaerobiospirillum</taxon>
    </lineage>
</organism>
<evidence type="ECO:0000313" key="2">
    <source>
        <dbReference type="Proteomes" id="UP000733611"/>
    </source>
</evidence>
<protein>
    <recommendedName>
        <fullName evidence="3">Exonuclease VII large subunit C-terminal domain-containing protein</fullName>
    </recommendedName>
</protein>
<gene>
    <name evidence="1" type="ORF">H9847_02860</name>
</gene>
<dbReference type="AlphaFoldDB" id="A0A948TF16"/>
<dbReference type="Proteomes" id="UP000733611">
    <property type="component" value="Unassembled WGS sequence"/>
</dbReference>